<accession>A0ABQ8SRS9</accession>
<feature type="non-terminal residue" evidence="2">
    <location>
        <position position="220"/>
    </location>
</feature>
<dbReference type="InterPro" id="IPR036188">
    <property type="entry name" value="FAD/NAD-bd_sf"/>
</dbReference>
<evidence type="ECO:0000313" key="2">
    <source>
        <dbReference type="EMBL" id="KAJ4436623.1"/>
    </source>
</evidence>
<sequence>MCTRAVSVRCLTTDERLKGIMAGLSILTQAPRLSEKKILLLEGGPKHSGDLKTHYSNRVSSLNSGTKSLMKSIGAWEHITNARYKSVKKMQVRRILAGIKRYAKWSTPSAVIVMRVWEACSDAMITFSYDNMCDDVAYIVENDVLLAAVNKQVEKLTENLTVLYQAKIKGCQLPQHSGTNEVRVDLENGSSYFCNLLVSNFFILLIDYFLWDLFLHFIFI</sequence>
<dbReference type="PANTHER" id="PTHR43876">
    <property type="entry name" value="UBIQUINONE BIOSYNTHESIS MONOOXYGENASE COQ6, MITOCHONDRIAL"/>
    <property type="match status" value="1"/>
</dbReference>
<dbReference type="Gene3D" id="3.50.50.60">
    <property type="entry name" value="FAD/NAD(P)-binding domain"/>
    <property type="match status" value="1"/>
</dbReference>
<evidence type="ECO:0000313" key="3">
    <source>
        <dbReference type="Proteomes" id="UP001148838"/>
    </source>
</evidence>
<dbReference type="InterPro" id="IPR051205">
    <property type="entry name" value="UbiH/COQ6_monooxygenase"/>
</dbReference>
<dbReference type="Proteomes" id="UP001148838">
    <property type="component" value="Unassembled WGS sequence"/>
</dbReference>
<feature type="transmembrane region" description="Helical" evidence="1">
    <location>
        <begin position="196"/>
        <end position="219"/>
    </location>
</feature>
<gene>
    <name evidence="2" type="ORF">ANN_16754</name>
</gene>
<name>A0ABQ8SRS9_PERAM</name>
<keyword evidence="1" id="KW-0472">Membrane</keyword>
<comment type="caution">
    <text evidence="2">The sequence shown here is derived from an EMBL/GenBank/DDBJ whole genome shotgun (WGS) entry which is preliminary data.</text>
</comment>
<dbReference type="PANTHER" id="PTHR43876:SF7">
    <property type="entry name" value="UBIQUINONE BIOSYNTHESIS MONOOXYGENASE COQ6, MITOCHONDRIAL"/>
    <property type="match status" value="1"/>
</dbReference>
<proteinExistence type="predicted"/>
<protein>
    <submittedName>
        <fullName evidence="2">Uncharacterized protein</fullName>
    </submittedName>
</protein>
<keyword evidence="1" id="KW-0812">Transmembrane</keyword>
<reference evidence="2 3" key="1">
    <citation type="journal article" date="2022" name="Allergy">
        <title>Genome assembly and annotation of Periplaneta americana reveal a comprehensive cockroach allergen profile.</title>
        <authorList>
            <person name="Wang L."/>
            <person name="Xiong Q."/>
            <person name="Saelim N."/>
            <person name="Wang L."/>
            <person name="Nong W."/>
            <person name="Wan A.T."/>
            <person name="Shi M."/>
            <person name="Liu X."/>
            <person name="Cao Q."/>
            <person name="Hui J.H.L."/>
            <person name="Sookrung N."/>
            <person name="Leung T.F."/>
            <person name="Tungtrongchitr A."/>
            <person name="Tsui S.K.W."/>
        </authorList>
    </citation>
    <scope>NUCLEOTIDE SEQUENCE [LARGE SCALE GENOMIC DNA]</scope>
    <source>
        <strain evidence="2">PWHHKU_190912</strain>
    </source>
</reference>
<keyword evidence="1" id="KW-1133">Transmembrane helix</keyword>
<dbReference type="EMBL" id="JAJSOF020000021">
    <property type="protein sequence ID" value="KAJ4436623.1"/>
    <property type="molecule type" value="Genomic_DNA"/>
</dbReference>
<keyword evidence="3" id="KW-1185">Reference proteome</keyword>
<evidence type="ECO:0000256" key="1">
    <source>
        <dbReference type="SAM" id="Phobius"/>
    </source>
</evidence>
<organism evidence="2 3">
    <name type="scientific">Periplaneta americana</name>
    <name type="common">American cockroach</name>
    <name type="synonym">Blatta americana</name>
    <dbReference type="NCBI Taxonomy" id="6978"/>
    <lineage>
        <taxon>Eukaryota</taxon>
        <taxon>Metazoa</taxon>
        <taxon>Ecdysozoa</taxon>
        <taxon>Arthropoda</taxon>
        <taxon>Hexapoda</taxon>
        <taxon>Insecta</taxon>
        <taxon>Pterygota</taxon>
        <taxon>Neoptera</taxon>
        <taxon>Polyneoptera</taxon>
        <taxon>Dictyoptera</taxon>
        <taxon>Blattodea</taxon>
        <taxon>Blattoidea</taxon>
        <taxon>Blattidae</taxon>
        <taxon>Blattinae</taxon>
        <taxon>Periplaneta</taxon>
    </lineage>
</organism>